<reference evidence="2 3" key="1">
    <citation type="journal article" date="2015" name="Nature">
        <title>rRNA introns, odd ribosomes, and small enigmatic genomes across a large radiation of phyla.</title>
        <authorList>
            <person name="Brown C.T."/>
            <person name="Hug L.A."/>
            <person name="Thomas B.C."/>
            <person name="Sharon I."/>
            <person name="Castelle C.J."/>
            <person name="Singh A."/>
            <person name="Wilkins M.J."/>
            <person name="Williams K.H."/>
            <person name="Banfield J.F."/>
        </authorList>
    </citation>
    <scope>NUCLEOTIDE SEQUENCE [LARGE SCALE GENOMIC DNA]</scope>
</reference>
<evidence type="ECO:0000313" key="3">
    <source>
        <dbReference type="Proteomes" id="UP000034368"/>
    </source>
</evidence>
<name>A0A0G1L2L6_9BACT</name>
<evidence type="ECO:0000313" key="2">
    <source>
        <dbReference type="EMBL" id="KKT89965.1"/>
    </source>
</evidence>
<dbReference type="AlphaFoldDB" id="A0A0G1L2L6"/>
<organism evidence="2 3">
    <name type="scientific">Candidatus Yanofskybacteria bacterium GW2011_GWB1_45_11</name>
    <dbReference type="NCBI Taxonomy" id="1619026"/>
    <lineage>
        <taxon>Bacteria</taxon>
        <taxon>Candidatus Yanofskyibacteriota</taxon>
    </lineage>
</organism>
<protein>
    <submittedName>
        <fullName evidence="2">Cell surface protein</fullName>
    </submittedName>
</protein>
<dbReference type="Proteomes" id="UP000034368">
    <property type="component" value="Unassembled WGS sequence"/>
</dbReference>
<proteinExistence type="predicted"/>
<dbReference type="Pfam" id="PF18915">
    <property type="entry name" value="DUF5667"/>
    <property type="match status" value="1"/>
</dbReference>
<accession>A0A0G1L2L6</accession>
<comment type="caution">
    <text evidence="2">The sequence shown here is derived from an EMBL/GenBank/DDBJ whole genome shotgun (WGS) entry which is preliminary data.</text>
</comment>
<dbReference type="InterPro" id="IPR043725">
    <property type="entry name" value="DUF5667"/>
</dbReference>
<sequence length="355" mass="38568">MTNKIFKEIYKIKLEGSEKARIKMGIVNFMVRNQAPNRYQSHRSNILTLFKFNQIKNMPILLALAILLSGGTSVAAQSSLPGDPLYPVKINFNEEVRSWFAISKKAKANFNTELAAARLEEASQLAAENKLDAKTAAEVKANFKARTDAANRFIIELKTDGDTQAAAEALADLGSALEAHAQVLAQLSASGATKAEIKQKVEEIRTEIRKEINANNSVNADVKIKISADNSADMQTAVENKIASVENKIEGVSAFIEAKEENVEASVIANANAKLDAASALIIQAEADIAAKDYGKAFVKAQEAMKMAQEAKLIVATNNKIELKLRTEMNKGDENRASASFDAKTRTNIKLDLGL</sequence>
<dbReference type="EMBL" id="LCKD01000010">
    <property type="protein sequence ID" value="KKT89965.1"/>
    <property type="molecule type" value="Genomic_DNA"/>
</dbReference>
<evidence type="ECO:0000259" key="1">
    <source>
        <dbReference type="Pfam" id="PF18915"/>
    </source>
</evidence>
<gene>
    <name evidence="2" type="ORF">UW90_C0010G0012</name>
</gene>
<feature type="domain" description="DUF5667" evidence="1">
    <location>
        <begin position="79"/>
        <end position="180"/>
    </location>
</feature>